<gene>
    <name evidence="3" type="ORF">MICPUCDRAFT_63700</name>
</gene>
<evidence type="ECO:0000256" key="1">
    <source>
        <dbReference type="ARBA" id="ARBA00010954"/>
    </source>
</evidence>
<dbReference type="eggNOG" id="KOG1981">
    <property type="taxonomic scope" value="Eukaryota"/>
</dbReference>
<evidence type="ECO:0000256" key="2">
    <source>
        <dbReference type="SAM" id="MobiDB-lite"/>
    </source>
</evidence>
<dbReference type="Proteomes" id="UP000001876">
    <property type="component" value="Unassembled WGS sequence"/>
</dbReference>
<feature type="region of interest" description="Disordered" evidence="2">
    <location>
        <begin position="626"/>
        <end position="648"/>
    </location>
</feature>
<proteinExistence type="inferred from homology"/>
<reference evidence="3 4" key="1">
    <citation type="journal article" date="2009" name="Science">
        <title>Green evolution and dynamic adaptations revealed by genomes of the marine picoeukaryotes Micromonas.</title>
        <authorList>
            <person name="Worden A.Z."/>
            <person name="Lee J.H."/>
            <person name="Mock T."/>
            <person name="Rouze P."/>
            <person name="Simmons M.P."/>
            <person name="Aerts A.L."/>
            <person name="Allen A.E."/>
            <person name="Cuvelier M.L."/>
            <person name="Derelle E."/>
            <person name="Everett M.V."/>
            <person name="Foulon E."/>
            <person name="Grimwood J."/>
            <person name="Gundlach H."/>
            <person name="Henrissat B."/>
            <person name="Napoli C."/>
            <person name="McDonald S.M."/>
            <person name="Parker M.S."/>
            <person name="Rombauts S."/>
            <person name="Salamov A."/>
            <person name="Von Dassow P."/>
            <person name="Badger J.H."/>
            <person name="Coutinho P.M."/>
            <person name="Demir E."/>
            <person name="Dubchak I."/>
            <person name="Gentemann C."/>
            <person name="Eikrem W."/>
            <person name="Gready J.E."/>
            <person name="John U."/>
            <person name="Lanier W."/>
            <person name="Lindquist E.A."/>
            <person name="Lucas S."/>
            <person name="Mayer K.F."/>
            <person name="Moreau H."/>
            <person name="Not F."/>
            <person name="Otillar R."/>
            <person name="Panaud O."/>
            <person name="Pangilinan J."/>
            <person name="Paulsen I."/>
            <person name="Piegu B."/>
            <person name="Poliakov A."/>
            <person name="Robbens S."/>
            <person name="Schmutz J."/>
            <person name="Toulza E."/>
            <person name="Wyss T."/>
            <person name="Zelensky A."/>
            <person name="Zhou K."/>
            <person name="Armbrust E.V."/>
            <person name="Bhattacharya D."/>
            <person name="Goodenough U.W."/>
            <person name="Van de Peer Y."/>
            <person name="Grigoriev I.V."/>
        </authorList>
    </citation>
    <scope>NUCLEOTIDE SEQUENCE [LARGE SCALE GENOMIC DNA]</scope>
    <source>
        <strain evidence="3 4">CCMP1545</strain>
    </source>
</reference>
<keyword evidence="4" id="KW-1185">Reference proteome</keyword>
<comment type="similarity">
    <text evidence="1">Belongs to the TCP11 family.</text>
</comment>
<dbReference type="PANTHER" id="PTHR12832:SF11">
    <property type="entry name" value="LD23868P"/>
    <property type="match status" value="1"/>
</dbReference>
<dbReference type="RefSeq" id="XP_003063180.1">
    <property type="nucleotide sequence ID" value="XM_003063134.1"/>
</dbReference>
<feature type="region of interest" description="Disordered" evidence="2">
    <location>
        <begin position="1"/>
        <end position="23"/>
    </location>
</feature>
<dbReference type="PANTHER" id="PTHR12832">
    <property type="entry name" value="TESTIS-SPECIFIC PROTEIN PBS13 T-COMPLEX 11"/>
    <property type="match status" value="1"/>
</dbReference>
<dbReference type="InterPro" id="IPR008862">
    <property type="entry name" value="Tcp11"/>
</dbReference>
<dbReference type="OMA" id="NEAIMHE"/>
<dbReference type="AlphaFoldDB" id="C1N5L5"/>
<accession>C1N5L5</accession>
<dbReference type="KEGG" id="mpp:MICPUCDRAFT_63700"/>
<dbReference type="GeneID" id="9688620"/>
<evidence type="ECO:0000313" key="4">
    <source>
        <dbReference type="Proteomes" id="UP000001876"/>
    </source>
</evidence>
<evidence type="ECO:0000313" key="3">
    <source>
        <dbReference type="EMBL" id="EEH52316.1"/>
    </source>
</evidence>
<name>C1N5L5_MICPC</name>
<organism evidence="4">
    <name type="scientific">Micromonas pusilla (strain CCMP1545)</name>
    <name type="common">Picoplanktonic green alga</name>
    <dbReference type="NCBI Taxonomy" id="564608"/>
    <lineage>
        <taxon>Eukaryota</taxon>
        <taxon>Viridiplantae</taxon>
        <taxon>Chlorophyta</taxon>
        <taxon>Mamiellophyceae</taxon>
        <taxon>Mamiellales</taxon>
        <taxon>Mamiellaceae</taxon>
        <taxon>Micromonas</taxon>
    </lineage>
</organism>
<dbReference type="GO" id="GO:0007165">
    <property type="term" value="P:signal transduction"/>
    <property type="evidence" value="ECO:0007669"/>
    <property type="project" value="TreeGrafter"/>
</dbReference>
<sequence length="872" mass="91304">MLPPSRGGGRRGAPPPIARESETVTVPPRPFSFTLAFPYSTRAVLCAYMIVAHPEIVLGVEDDEDEDEDARRTARRRLGAIESSLAAAASALVDAVDAAARDRTRATTETFHDAWRAYARAFVSWKTNDAAALQAALVGVAVELERSALRKCGTRWMTSPDSRFDGARDDDGCHVSGHVSNVSDLAAEDKCAIREACDADKALLRGKVVALAGDAGAEAFDAALAETFLAVEAEEEAAAAATAAATCADAGADAGADDGAAEDARRAARTRRSAAFAEEIARRRAAAAAAAAASASDSATSAATSASASSSRENEAIMHELLLDPSWRLPRRDDDVAVDVASEPRTPAEAAAVVERRLRRAMEDQFWKSLEDSLLDVAPSRAEDGTSTGADTFAFADVSRAVALTTELRDELASLCPPRARTADERDLLERALTPENVRDALTPAPNDPIAAGAALASIHDAAAAMLRRMGAPARDDEAEARADAKTAELSERFAAAAAAAAARDARAAARAVAAAVTSSLSFLHRELRDLRRDVANAGVLALEPLARGVGGARYARERFAARFGAPTRDELEDAFREEGAINVPGACEGVKDALPRTRAWITRGLSRAHALDASLAAATAAASTPLPMRTGGRSSAADAAADADDDDRRRIASSWTPAMPVSPRGLLRVALALLVSKCSRLSEESLPETLEFDGDRITAAQEAFQKITVMCACVSIANDAKANAKSHAPSLESLRRRLDALLNDGGVRLADLALELATFTTPSPATAEDGTSSVAASAAAHEASLRRLTSEDDPDAVGLREAVRDALCARLLLGPDAAAAAAARVSGFGVSRDVDALAREIALGIGRVTWDVHASYYKALTIGILAEEDEL</sequence>
<dbReference type="Pfam" id="PF05794">
    <property type="entry name" value="Tcp11"/>
    <property type="match status" value="1"/>
</dbReference>
<feature type="compositionally biased region" description="Gly residues" evidence="2">
    <location>
        <begin position="1"/>
        <end position="11"/>
    </location>
</feature>
<protein>
    <submittedName>
        <fullName evidence="3">Predicted protein</fullName>
    </submittedName>
</protein>
<dbReference type="OrthoDB" id="514638at2759"/>
<dbReference type="EMBL" id="GG663748">
    <property type="protein sequence ID" value="EEH52316.1"/>
    <property type="molecule type" value="Genomic_DNA"/>
</dbReference>